<evidence type="ECO:0000313" key="2">
    <source>
        <dbReference type="EMBL" id="ETR70489.1"/>
    </source>
</evidence>
<feature type="transmembrane region" description="Helical" evidence="1">
    <location>
        <begin position="14"/>
        <end position="37"/>
    </location>
</feature>
<dbReference type="Proteomes" id="UP000189670">
    <property type="component" value="Unassembled WGS sequence"/>
</dbReference>
<organism evidence="2 3">
    <name type="scientific">Candidatus Magnetoglobus multicellularis str. Araruama</name>
    <dbReference type="NCBI Taxonomy" id="890399"/>
    <lineage>
        <taxon>Bacteria</taxon>
        <taxon>Pseudomonadati</taxon>
        <taxon>Thermodesulfobacteriota</taxon>
        <taxon>Desulfobacteria</taxon>
        <taxon>Desulfobacterales</taxon>
        <taxon>Desulfobacteraceae</taxon>
        <taxon>Candidatus Magnetoglobus</taxon>
    </lineage>
</organism>
<reference evidence="3" key="1">
    <citation type="submission" date="2012-11" db="EMBL/GenBank/DDBJ databases">
        <authorList>
            <person name="Lucero-Rivera Y.E."/>
            <person name="Tovar-Ramirez D."/>
        </authorList>
    </citation>
    <scope>NUCLEOTIDE SEQUENCE [LARGE SCALE GENOMIC DNA]</scope>
    <source>
        <strain evidence="3">Araruama</strain>
    </source>
</reference>
<keyword evidence="1" id="KW-0812">Transmembrane</keyword>
<gene>
    <name evidence="2" type="ORF">OMM_08783</name>
</gene>
<name>A0A1V1P6G5_9BACT</name>
<keyword evidence="1" id="KW-0472">Membrane</keyword>
<accession>A0A1V1P6G5</accession>
<evidence type="ECO:0000313" key="3">
    <source>
        <dbReference type="Proteomes" id="UP000189670"/>
    </source>
</evidence>
<evidence type="ECO:0000256" key="1">
    <source>
        <dbReference type="SAM" id="Phobius"/>
    </source>
</evidence>
<dbReference type="EMBL" id="ATBP01000416">
    <property type="protein sequence ID" value="ETR70489.1"/>
    <property type="molecule type" value="Genomic_DNA"/>
</dbReference>
<keyword evidence="1" id="KW-1133">Transmembrane helix</keyword>
<dbReference type="AlphaFoldDB" id="A0A1V1P6G5"/>
<sequence length="87" mass="9487">MPASYRESISKNNLMLIGMSVAAATMPVVAGSATYALGKVFIRHFGSGGTFLTLDPNKTKDYYFTMFEEGKLVVANMKKNDTGQNLK</sequence>
<proteinExistence type="predicted"/>
<comment type="caution">
    <text evidence="2">The sequence shown here is derived from an EMBL/GenBank/DDBJ whole genome shotgun (WGS) entry which is preliminary data.</text>
</comment>
<protein>
    <submittedName>
        <fullName evidence="2">Uncharacterized protein</fullName>
    </submittedName>
</protein>